<feature type="compositionally biased region" description="Low complexity" evidence="16">
    <location>
        <begin position="299"/>
        <end position="309"/>
    </location>
</feature>
<feature type="active site" description="Nucleophile" evidence="14">
    <location>
        <position position="144"/>
    </location>
</feature>
<dbReference type="FunCoup" id="A0A4V3SJQ0">
    <property type="interactions" value="1000"/>
</dbReference>
<evidence type="ECO:0000256" key="9">
    <source>
        <dbReference type="ARBA" id="ARBA00036943"/>
    </source>
</evidence>
<evidence type="ECO:0000256" key="6">
    <source>
        <dbReference type="ARBA" id="ARBA00022694"/>
    </source>
</evidence>
<dbReference type="PANTHER" id="PTHR11142">
    <property type="entry name" value="PSEUDOURIDYLATE SYNTHASE"/>
    <property type="match status" value="1"/>
</dbReference>
<evidence type="ECO:0000256" key="14">
    <source>
        <dbReference type="PIRSR" id="PIRSR641708-1"/>
    </source>
</evidence>
<evidence type="ECO:0000256" key="4">
    <source>
        <dbReference type="ARBA" id="ARBA00009375"/>
    </source>
</evidence>
<dbReference type="PANTHER" id="PTHR11142:SF4">
    <property type="entry name" value="PSEUDOURIDYLATE SYNTHASE 1 HOMOLOG"/>
    <property type="match status" value="1"/>
</dbReference>
<name>A0A4V3SJQ0_9PEZI</name>
<feature type="compositionally biased region" description="Low complexity" evidence="16">
    <location>
        <begin position="540"/>
        <end position="549"/>
    </location>
</feature>
<evidence type="ECO:0000256" key="15">
    <source>
        <dbReference type="PIRSR" id="PIRSR641708-2"/>
    </source>
</evidence>
<keyword evidence="7" id="KW-0413">Isomerase</keyword>
<evidence type="ECO:0000256" key="5">
    <source>
        <dbReference type="ARBA" id="ARBA00022664"/>
    </source>
</evidence>
<dbReference type="Proteomes" id="UP000298138">
    <property type="component" value="Unassembled WGS sequence"/>
</dbReference>
<dbReference type="GO" id="GO:1990481">
    <property type="term" value="P:mRNA pseudouridine synthesis"/>
    <property type="evidence" value="ECO:0007669"/>
    <property type="project" value="TreeGrafter"/>
</dbReference>
<evidence type="ECO:0000256" key="13">
    <source>
        <dbReference type="ARBA" id="ARBA00080858"/>
    </source>
</evidence>
<dbReference type="InterPro" id="IPR020095">
    <property type="entry name" value="PsdUridine_synth_TruA_C"/>
</dbReference>
<feature type="region of interest" description="Disordered" evidence="16">
    <location>
        <begin position="1"/>
        <end position="84"/>
    </location>
</feature>
<reference evidence="18 19" key="1">
    <citation type="submission" date="2019-04" db="EMBL/GenBank/DDBJ databases">
        <title>Comparative genomics and transcriptomics to analyze fruiting body development in filamentous ascomycetes.</title>
        <authorList>
            <consortium name="DOE Joint Genome Institute"/>
            <person name="Lutkenhaus R."/>
            <person name="Traeger S."/>
            <person name="Breuer J."/>
            <person name="Kuo A."/>
            <person name="Lipzen A."/>
            <person name="Pangilinan J."/>
            <person name="Dilworth D."/>
            <person name="Sandor L."/>
            <person name="Poggeler S."/>
            <person name="Barry K."/>
            <person name="Grigoriev I.V."/>
            <person name="Nowrousian M."/>
        </authorList>
    </citation>
    <scope>NUCLEOTIDE SEQUENCE [LARGE SCALE GENOMIC DNA]</scope>
    <source>
        <strain evidence="18 19">CBS 389.68</strain>
    </source>
</reference>
<dbReference type="EMBL" id="ML220112">
    <property type="protein sequence ID" value="TGZ84855.1"/>
    <property type="molecule type" value="Genomic_DNA"/>
</dbReference>
<dbReference type="AlphaFoldDB" id="A0A4V3SJQ0"/>
<evidence type="ECO:0000256" key="10">
    <source>
        <dbReference type="ARBA" id="ARBA00053072"/>
    </source>
</evidence>
<dbReference type="GO" id="GO:0003723">
    <property type="term" value="F:RNA binding"/>
    <property type="evidence" value="ECO:0007669"/>
    <property type="project" value="InterPro"/>
</dbReference>
<gene>
    <name evidence="18" type="ORF">EX30DRAFT_325693</name>
</gene>
<comment type="catalytic activity">
    <reaction evidence="9">
        <text>a uridine in tRNA = a pseudouridine in tRNA</text>
        <dbReference type="Rhea" id="RHEA:54572"/>
        <dbReference type="Rhea" id="RHEA-COMP:13339"/>
        <dbReference type="Rhea" id="RHEA-COMP:13934"/>
        <dbReference type="ChEBI" id="CHEBI:65314"/>
        <dbReference type="ChEBI" id="CHEBI:65315"/>
    </reaction>
</comment>
<comment type="function">
    <text evidence="10">Formation of pseudouridine at positions 27 and 28 in the anticodon stem and loop of transfer RNAs; at positions 34 and 36 of intron-containing precursor tRNA(Ile) and at position 35 in the intron-containing tRNA(Tyr). Catalyzes pseudouridylation at position 44 in U2 snRNA. Also catalyzes pseudouridylation of mRNAs.</text>
</comment>
<dbReference type="GO" id="GO:0005634">
    <property type="term" value="C:nucleus"/>
    <property type="evidence" value="ECO:0007669"/>
    <property type="project" value="UniProtKB-SubCell"/>
</dbReference>
<keyword evidence="8" id="KW-0539">Nucleus</keyword>
<evidence type="ECO:0000256" key="12">
    <source>
        <dbReference type="ARBA" id="ARBA00079072"/>
    </source>
</evidence>
<evidence type="ECO:0000256" key="8">
    <source>
        <dbReference type="ARBA" id="ARBA00023242"/>
    </source>
</evidence>
<dbReference type="GO" id="GO:0006397">
    <property type="term" value="P:mRNA processing"/>
    <property type="evidence" value="ECO:0007669"/>
    <property type="project" value="UniProtKB-KW"/>
</dbReference>
<evidence type="ECO:0000256" key="16">
    <source>
        <dbReference type="SAM" id="MobiDB-lite"/>
    </source>
</evidence>
<evidence type="ECO:0000313" key="19">
    <source>
        <dbReference type="Proteomes" id="UP000298138"/>
    </source>
</evidence>
<evidence type="ECO:0000256" key="3">
    <source>
        <dbReference type="ARBA" id="ARBA00004123"/>
    </source>
</evidence>
<keyword evidence="5" id="KW-0507">mRNA processing</keyword>
<feature type="binding site" evidence="15">
    <location>
        <position position="200"/>
    </location>
    <ligand>
        <name>substrate</name>
    </ligand>
</feature>
<evidence type="ECO:0000313" key="18">
    <source>
        <dbReference type="EMBL" id="TGZ84855.1"/>
    </source>
</evidence>
<dbReference type="Gene3D" id="3.30.70.660">
    <property type="entry name" value="Pseudouridine synthase I, catalytic domain, C-terminal subdomain"/>
    <property type="match status" value="1"/>
</dbReference>
<dbReference type="InterPro" id="IPR020103">
    <property type="entry name" value="PsdUridine_synth_cat_dom_sf"/>
</dbReference>
<feature type="region of interest" description="Disordered" evidence="16">
    <location>
        <begin position="524"/>
        <end position="549"/>
    </location>
</feature>
<evidence type="ECO:0000259" key="17">
    <source>
        <dbReference type="Pfam" id="PF01416"/>
    </source>
</evidence>
<evidence type="ECO:0000256" key="11">
    <source>
        <dbReference type="ARBA" id="ARBA00073968"/>
    </source>
</evidence>
<organism evidence="18 19">
    <name type="scientific">Ascodesmis nigricans</name>
    <dbReference type="NCBI Taxonomy" id="341454"/>
    <lineage>
        <taxon>Eukaryota</taxon>
        <taxon>Fungi</taxon>
        <taxon>Dikarya</taxon>
        <taxon>Ascomycota</taxon>
        <taxon>Pezizomycotina</taxon>
        <taxon>Pezizomycetes</taxon>
        <taxon>Pezizales</taxon>
        <taxon>Ascodesmidaceae</taxon>
        <taxon>Ascodesmis</taxon>
    </lineage>
</organism>
<feature type="compositionally biased region" description="Low complexity" evidence="16">
    <location>
        <begin position="1"/>
        <end position="15"/>
    </location>
</feature>
<sequence length="549" mass="61826">MSDNAPAAAPPSQAADPPPAAPQNKDNRRGGPRGKKRTDYGRNAYRRNKDENHASKRFKRDDAGEQTAAAPDVPEGEKEERKPKRKVAVLMSYCGTGYKGMQLNPPFKTIEGDLFEAFVKAGAISKANSDDPKKSSLVRCARTDKGVHAAGNVISLKLIIEDPEVVQKINSHLPPSIRIWDIQRTTGNFSSYQLCDSRKYEYLMPSYTLLPPHPSSFLAKAIKRYAELENDVEELNKRQADVLDWWPQVTEKVYTELTPEFSREEIDNALASLSTDWDDASPRPNSNRNADEPPPPNPEADAAETNETNGRTVELAKRIRQIHLREKKAYRISPSRLEQTRTAFAMYVGTSHFHNYTVDKTYHDKSCKRFIMSFVVADPIVINGVEWLACRVHGQSFMMHQIRKMVGMAMMVVRAGCDVRRIGETMGNVKVSIGKAPSLGLHLEYPIFNHYNNVLAPKNEREKIDFEKFRTEIDAFKKEYIYDKIFDEEEKMHTFTNFVNFLDSYRNSTYLYLTSAGLKALETGQAAGDAAEAAEDSESEAAPSGDEQG</sequence>
<comment type="similarity">
    <text evidence="4">Belongs to the tRNA pseudouridine synthase TruA family.</text>
</comment>
<dbReference type="Pfam" id="PF01416">
    <property type="entry name" value="PseudoU_synth_1"/>
    <property type="match status" value="1"/>
</dbReference>
<dbReference type="InParanoid" id="A0A4V3SJQ0"/>
<protein>
    <recommendedName>
        <fullName evidence="11">tRNA pseudouridine synthase 1</fullName>
    </recommendedName>
    <alternativeName>
        <fullName evidence="12">tRNA pseudouridylate synthase 1</fullName>
    </alternativeName>
    <alternativeName>
        <fullName evidence="13">tRNA-uridine isomerase 1</fullName>
    </alternativeName>
</protein>
<keyword evidence="6" id="KW-0819">tRNA processing</keyword>
<dbReference type="GO" id="GO:0031119">
    <property type="term" value="P:tRNA pseudouridine synthesis"/>
    <property type="evidence" value="ECO:0007669"/>
    <property type="project" value="InterPro"/>
</dbReference>
<feature type="region of interest" description="Disordered" evidence="16">
    <location>
        <begin position="274"/>
        <end position="311"/>
    </location>
</feature>
<dbReference type="FunFam" id="3.30.70.580:FF:000002">
    <property type="entry name" value="tRNA pseudouridine synthase"/>
    <property type="match status" value="1"/>
</dbReference>
<evidence type="ECO:0000256" key="7">
    <source>
        <dbReference type="ARBA" id="ARBA00023235"/>
    </source>
</evidence>
<accession>A0A4V3SJQ0</accession>
<dbReference type="CDD" id="cd02568">
    <property type="entry name" value="PseudoU_synth_PUS1_PUS2"/>
    <property type="match status" value="1"/>
</dbReference>
<keyword evidence="19" id="KW-1185">Reference proteome</keyword>
<dbReference type="GO" id="GO:0009982">
    <property type="term" value="F:pseudouridine synthase activity"/>
    <property type="evidence" value="ECO:0007669"/>
    <property type="project" value="InterPro"/>
</dbReference>
<dbReference type="Gene3D" id="3.30.70.580">
    <property type="entry name" value="Pseudouridine synthase I, catalytic domain, N-terminal subdomain"/>
    <property type="match status" value="1"/>
</dbReference>
<dbReference type="FunFam" id="3.30.70.660:FF:000002">
    <property type="entry name" value="tRNA pseudouridine synthase"/>
    <property type="match status" value="1"/>
</dbReference>
<dbReference type="STRING" id="341454.A0A4V3SJQ0"/>
<feature type="compositionally biased region" description="Basic and acidic residues" evidence="16">
    <location>
        <begin position="47"/>
        <end position="63"/>
    </location>
</feature>
<feature type="domain" description="Pseudouridine synthase I TruA alpha/beta" evidence="17">
    <location>
        <begin position="343"/>
        <end position="443"/>
    </location>
</feature>
<dbReference type="InterPro" id="IPR020097">
    <property type="entry name" value="PsdUridine_synth_TruA_a/b_dom"/>
</dbReference>
<dbReference type="InterPro" id="IPR001406">
    <property type="entry name" value="PsdUridine_synth_TruA"/>
</dbReference>
<proteinExistence type="inferred from homology"/>
<comment type="subcellular location">
    <subcellularLocation>
        <location evidence="3">Nucleus</location>
    </subcellularLocation>
</comment>
<comment type="catalytic activity">
    <reaction evidence="2">
        <text>uridine in snRNA = pseudouridine in snRNA</text>
        <dbReference type="Rhea" id="RHEA:51124"/>
        <dbReference type="Rhea" id="RHEA-COMP:12891"/>
        <dbReference type="Rhea" id="RHEA-COMP:12892"/>
        <dbReference type="ChEBI" id="CHEBI:65314"/>
        <dbReference type="ChEBI" id="CHEBI:65315"/>
    </reaction>
</comment>
<dbReference type="InterPro" id="IPR041708">
    <property type="entry name" value="PUS1/PUS2-like"/>
</dbReference>
<dbReference type="InterPro" id="IPR020094">
    <property type="entry name" value="TruA/RsuA/RluB/E/F_N"/>
</dbReference>
<dbReference type="GO" id="GO:0031120">
    <property type="term" value="P:snRNA pseudouridine synthesis"/>
    <property type="evidence" value="ECO:0007669"/>
    <property type="project" value="UniProtKB-ARBA"/>
</dbReference>
<evidence type="ECO:0000256" key="1">
    <source>
        <dbReference type="ARBA" id="ARBA00001166"/>
    </source>
</evidence>
<evidence type="ECO:0000256" key="2">
    <source>
        <dbReference type="ARBA" id="ARBA00001832"/>
    </source>
</evidence>
<dbReference type="SUPFAM" id="SSF55120">
    <property type="entry name" value="Pseudouridine synthase"/>
    <property type="match status" value="1"/>
</dbReference>
<dbReference type="OrthoDB" id="10256309at2759"/>
<comment type="catalytic activity">
    <reaction evidence="1">
        <text>a uridine in mRNA = a pseudouridine in mRNA</text>
        <dbReference type="Rhea" id="RHEA:56644"/>
        <dbReference type="Rhea" id="RHEA-COMP:14658"/>
        <dbReference type="Rhea" id="RHEA-COMP:14659"/>
        <dbReference type="ChEBI" id="CHEBI:65314"/>
        <dbReference type="ChEBI" id="CHEBI:65315"/>
    </reaction>
</comment>